<dbReference type="PROSITE" id="PS50930">
    <property type="entry name" value="HTH_LYTTR"/>
    <property type="match status" value="1"/>
</dbReference>
<keyword evidence="1" id="KW-0597">Phosphoprotein</keyword>
<feature type="domain" description="Response regulatory" evidence="2">
    <location>
        <begin position="2"/>
        <end position="113"/>
    </location>
</feature>
<dbReference type="Gene3D" id="3.40.50.2300">
    <property type="match status" value="1"/>
</dbReference>
<proteinExistence type="predicted"/>
<organism evidence="4 5">
    <name type="scientific">Bacteroides cellulosilyticus</name>
    <dbReference type="NCBI Taxonomy" id="246787"/>
    <lineage>
        <taxon>Bacteria</taxon>
        <taxon>Pseudomonadati</taxon>
        <taxon>Bacteroidota</taxon>
        <taxon>Bacteroidia</taxon>
        <taxon>Bacteroidales</taxon>
        <taxon>Bacteroidaceae</taxon>
        <taxon>Bacteroides</taxon>
    </lineage>
</organism>
<name>A0A0P0G3E4_9BACE</name>
<dbReference type="KEGG" id="bcel:BcellWH2_05142"/>
<dbReference type="Pfam" id="PF00072">
    <property type="entry name" value="Response_reg"/>
    <property type="match status" value="1"/>
</dbReference>
<dbReference type="SMART" id="SM00448">
    <property type="entry name" value="REC"/>
    <property type="match status" value="1"/>
</dbReference>
<evidence type="ECO:0000313" key="5">
    <source>
        <dbReference type="Proteomes" id="UP000061809"/>
    </source>
</evidence>
<dbReference type="InterPro" id="IPR001789">
    <property type="entry name" value="Sig_transdc_resp-reg_receiver"/>
</dbReference>
<dbReference type="PROSITE" id="PS50110">
    <property type="entry name" value="RESPONSE_REGULATORY"/>
    <property type="match status" value="1"/>
</dbReference>
<dbReference type="EMBL" id="CP012801">
    <property type="protein sequence ID" value="ALJ62350.1"/>
    <property type="molecule type" value="Genomic_DNA"/>
</dbReference>
<dbReference type="GO" id="GO:0003677">
    <property type="term" value="F:DNA binding"/>
    <property type="evidence" value="ECO:0007669"/>
    <property type="project" value="InterPro"/>
</dbReference>
<dbReference type="PATRIC" id="fig|246787.4.peg.5312"/>
<evidence type="ECO:0000313" key="4">
    <source>
        <dbReference type="EMBL" id="ALJ62350.1"/>
    </source>
</evidence>
<dbReference type="InterPro" id="IPR007492">
    <property type="entry name" value="LytTR_DNA-bd_dom"/>
</dbReference>
<dbReference type="Pfam" id="PF04397">
    <property type="entry name" value="LytTR"/>
    <property type="match status" value="1"/>
</dbReference>
<dbReference type="FunFam" id="3.40.50.2300:FF:000051">
    <property type="entry name" value="Two-component response regulator yehT"/>
    <property type="match status" value="1"/>
</dbReference>
<protein>
    <submittedName>
        <fullName evidence="4">Transcriptional regulatory protein YpdB</fullName>
    </submittedName>
</protein>
<gene>
    <name evidence="4" type="primary">ypdB_4</name>
    <name evidence="4" type="ORF">BcellWH2_05142</name>
</gene>
<dbReference type="InterPro" id="IPR046947">
    <property type="entry name" value="LytR-like"/>
</dbReference>
<feature type="domain" description="HTH LytTR-type" evidence="3">
    <location>
        <begin position="136"/>
        <end position="207"/>
    </location>
</feature>
<dbReference type="SMART" id="SM00850">
    <property type="entry name" value="LytTR"/>
    <property type="match status" value="1"/>
</dbReference>
<dbReference type="PANTHER" id="PTHR37299:SF1">
    <property type="entry name" value="STAGE 0 SPORULATION PROTEIN A HOMOLOG"/>
    <property type="match status" value="1"/>
</dbReference>
<dbReference type="RefSeq" id="WP_029429128.1">
    <property type="nucleotide sequence ID" value="NZ_CP012801.1"/>
</dbReference>
<dbReference type="PANTHER" id="PTHR37299">
    <property type="entry name" value="TRANSCRIPTIONAL REGULATOR-RELATED"/>
    <property type="match status" value="1"/>
</dbReference>
<dbReference type="SUPFAM" id="SSF52172">
    <property type="entry name" value="CheY-like"/>
    <property type="match status" value="1"/>
</dbReference>
<dbReference type="AlphaFoldDB" id="A0A0P0G3E4"/>
<dbReference type="InterPro" id="IPR011006">
    <property type="entry name" value="CheY-like_superfamily"/>
</dbReference>
<feature type="modified residue" description="4-aspartylphosphate" evidence="1">
    <location>
        <position position="53"/>
    </location>
</feature>
<sequence length="240" mass="28004">MNCIIIDDEPLAREAMEMLVEENKELCLLSMFNNAVSAARFMEKHSVDLIFLDIQMPGITGIEFAHTVSKRTLIIFTTAYTEYALDSYEVDAIDYLVKPIETERFQKAVQKALSYHSLLMKEEKEAIEANVSSKYFFVKSERKYFKVNYADILFIEGLKDYVILQLPEQRIITRMNMKGISELLPQDLFLRVNKSYIVNTRHIDSFDNNDIYIGNYEIAIGNSYRDTFFEEFLMKGKRKG</sequence>
<accession>A0A0P0G3E4</accession>
<evidence type="ECO:0000259" key="3">
    <source>
        <dbReference type="PROSITE" id="PS50930"/>
    </source>
</evidence>
<reference evidence="4 5" key="1">
    <citation type="journal article" date="2015" name="Science">
        <title>Genetic determinants of in vivo fitness and diet responsiveness in multiple human gut Bacteroides.</title>
        <authorList>
            <person name="Wu M."/>
            <person name="McNulty N.P."/>
            <person name="Rodionov D.A."/>
            <person name="Khoroshkin M.S."/>
            <person name="Griffin N.W."/>
            <person name="Cheng J."/>
            <person name="Latreille P."/>
            <person name="Kerstetter R.A."/>
            <person name="Terrapon N."/>
            <person name="Henrissat B."/>
            <person name="Osterman A.L."/>
            <person name="Gordon J.I."/>
        </authorList>
    </citation>
    <scope>NUCLEOTIDE SEQUENCE [LARGE SCALE GENOMIC DNA]</scope>
    <source>
        <strain evidence="4 5">WH2</strain>
    </source>
</reference>
<dbReference type="GO" id="GO:0000156">
    <property type="term" value="F:phosphorelay response regulator activity"/>
    <property type="evidence" value="ECO:0007669"/>
    <property type="project" value="InterPro"/>
</dbReference>
<dbReference type="Gene3D" id="2.40.50.1020">
    <property type="entry name" value="LytTr DNA-binding domain"/>
    <property type="match status" value="1"/>
</dbReference>
<dbReference type="Proteomes" id="UP000061809">
    <property type="component" value="Chromosome"/>
</dbReference>
<evidence type="ECO:0000259" key="2">
    <source>
        <dbReference type="PROSITE" id="PS50110"/>
    </source>
</evidence>
<evidence type="ECO:0000256" key="1">
    <source>
        <dbReference type="PROSITE-ProRule" id="PRU00169"/>
    </source>
</evidence>